<keyword evidence="3" id="KW-1185">Reference proteome</keyword>
<evidence type="ECO:0000313" key="2">
    <source>
        <dbReference type="EMBL" id="CAA2615391.1"/>
    </source>
</evidence>
<gene>
    <name evidence="2" type="ORF">SI7747_01001738</name>
</gene>
<sequence length="127" mass="13547">MVQHQPHIQSEARTETSRKPIALPALSPASQRGHHGRTCMRSLMRSSGAVTVFATAPAAAPAAKRAASFGTRANRARGPTRITRPAYTCLEGEQVKTHAAEVIIVGGDGEGDRGEEDEELGTQEDFL</sequence>
<feature type="compositionally biased region" description="Acidic residues" evidence="1">
    <location>
        <begin position="113"/>
        <end position="127"/>
    </location>
</feature>
<evidence type="ECO:0000313" key="3">
    <source>
        <dbReference type="Proteomes" id="UP001189122"/>
    </source>
</evidence>
<accession>A0A7I8IC30</accession>
<dbReference type="EMBL" id="LR743588">
    <property type="protein sequence ID" value="CAA2615391.1"/>
    <property type="molecule type" value="Genomic_DNA"/>
</dbReference>
<reference evidence="2 3" key="1">
    <citation type="submission" date="2019-12" db="EMBL/GenBank/DDBJ databases">
        <authorList>
            <person name="Scholz U."/>
            <person name="Mascher M."/>
            <person name="Fiebig A."/>
        </authorList>
    </citation>
    <scope>NUCLEOTIDE SEQUENCE</scope>
</reference>
<feature type="region of interest" description="Disordered" evidence="1">
    <location>
        <begin position="1"/>
        <end position="37"/>
    </location>
</feature>
<protein>
    <submittedName>
        <fullName evidence="2">Uncharacterized protein</fullName>
    </submittedName>
</protein>
<dbReference type="AlphaFoldDB" id="A0A7I8IC30"/>
<dbReference type="Proteomes" id="UP001189122">
    <property type="component" value="Unassembled WGS sequence"/>
</dbReference>
<proteinExistence type="predicted"/>
<name>A0A7I8IC30_SPIIN</name>
<evidence type="ECO:0000256" key="1">
    <source>
        <dbReference type="SAM" id="MobiDB-lite"/>
    </source>
</evidence>
<dbReference type="EMBL" id="CACRZD030000001">
    <property type="protein sequence ID" value="CAA6655148.1"/>
    <property type="molecule type" value="Genomic_DNA"/>
</dbReference>
<feature type="region of interest" description="Disordered" evidence="1">
    <location>
        <begin position="107"/>
        <end position="127"/>
    </location>
</feature>
<organism evidence="2">
    <name type="scientific">Spirodela intermedia</name>
    <name type="common">Intermediate duckweed</name>
    <dbReference type="NCBI Taxonomy" id="51605"/>
    <lineage>
        <taxon>Eukaryota</taxon>
        <taxon>Viridiplantae</taxon>
        <taxon>Streptophyta</taxon>
        <taxon>Embryophyta</taxon>
        <taxon>Tracheophyta</taxon>
        <taxon>Spermatophyta</taxon>
        <taxon>Magnoliopsida</taxon>
        <taxon>Liliopsida</taxon>
        <taxon>Araceae</taxon>
        <taxon>Lemnoideae</taxon>
        <taxon>Spirodela</taxon>
    </lineage>
</organism>